<dbReference type="SMART" id="SM00302">
    <property type="entry name" value="GED"/>
    <property type="match status" value="1"/>
</dbReference>
<name>A0A9P8RR61_9PEZI</name>
<evidence type="ECO:0000256" key="1">
    <source>
        <dbReference type="SAM" id="MobiDB-lite"/>
    </source>
</evidence>
<dbReference type="GO" id="GO:0016559">
    <property type="term" value="P:peroxisome fission"/>
    <property type="evidence" value="ECO:0007669"/>
    <property type="project" value="TreeGrafter"/>
</dbReference>
<dbReference type="GO" id="GO:0005777">
    <property type="term" value="C:peroxisome"/>
    <property type="evidence" value="ECO:0007669"/>
    <property type="project" value="TreeGrafter"/>
</dbReference>
<protein>
    <recommendedName>
        <fullName evidence="2">GED domain-containing protein</fullName>
    </recommendedName>
</protein>
<evidence type="ECO:0000313" key="3">
    <source>
        <dbReference type="EMBL" id="KAH0562253.1"/>
    </source>
</evidence>
<reference evidence="3" key="1">
    <citation type="submission" date="2021-03" db="EMBL/GenBank/DDBJ databases">
        <title>Comparative genomics and phylogenomic investigation of the class Geoglossomycetes provide insights into ecological specialization and systematics.</title>
        <authorList>
            <person name="Melie T."/>
            <person name="Pirro S."/>
            <person name="Miller A.N."/>
            <person name="Quandt A."/>
        </authorList>
    </citation>
    <scope>NUCLEOTIDE SEQUENCE</scope>
    <source>
        <strain evidence="3">CAQ_001_2017</strain>
    </source>
</reference>
<dbReference type="GO" id="GO:0005525">
    <property type="term" value="F:GTP binding"/>
    <property type="evidence" value="ECO:0007669"/>
    <property type="project" value="InterPro"/>
</dbReference>
<dbReference type="GO" id="GO:0005874">
    <property type="term" value="C:microtubule"/>
    <property type="evidence" value="ECO:0007669"/>
    <property type="project" value="TreeGrafter"/>
</dbReference>
<dbReference type="PANTHER" id="PTHR11566:SF220">
    <property type="entry name" value="VACUOLAR PROTEIN SORTING-ASSOCIATED PROTEIN 1"/>
    <property type="match status" value="1"/>
</dbReference>
<dbReference type="GO" id="GO:0016020">
    <property type="term" value="C:membrane"/>
    <property type="evidence" value="ECO:0007669"/>
    <property type="project" value="TreeGrafter"/>
</dbReference>
<dbReference type="PROSITE" id="PS51388">
    <property type="entry name" value="GED"/>
    <property type="match status" value="1"/>
</dbReference>
<dbReference type="GO" id="GO:0003924">
    <property type="term" value="F:GTPase activity"/>
    <property type="evidence" value="ECO:0007669"/>
    <property type="project" value="InterPro"/>
</dbReference>
<proteinExistence type="predicted"/>
<dbReference type="Gene3D" id="1.20.120.1240">
    <property type="entry name" value="Dynamin, middle domain"/>
    <property type="match status" value="1"/>
</dbReference>
<feature type="region of interest" description="Disordered" evidence="1">
    <location>
        <begin position="1"/>
        <end position="36"/>
    </location>
</feature>
<organism evidence="3 4">
    <name type="scientific">Trichoglossum hirsutum</name>
    <dbReference type="NCBI Taxonomy" id="265104"/>
    <lineage>
        <taxon>Eukaryota</taxon>
        <taxon>Fungi</taxon>
        <taxon>Dikarya</taxon>
        <taxon>Ascomycota</taxon>
        <taxon>Pezizomycotina</taxon>
        <taxon>Geoglossomycetes</taxon>
        <taxon>Geoglossales</taxon>
        <taxon>Geoglossaceae</taxon>
        <taxon>Trichoglossum</taxon>
    </lineage>
</organism>
<dbReference type="InterPro" id="IPR022812">
    <property type="entry name" value="Dynamin"/>
</dbReference>
<sequence length="175" mass="19705">MAIVNERHAQSKPTQVDPKTGKPLPPSATMTGRASPTMDVLPDGNGGFFGSFFASKNKKKMAAMEPPPPSLKASGTLSEREGVEVEVIKLLINSYFNVVKRTMIDMVPKAVMLNLVQYARYTKDEMQRELLENMYRTNELDELLKESDHTIRRRKECQQMVESLSRASEIVSQVQ</sequence>
<evidence type="ECO:0000259" key="2">
    <source>
        <dbReference type="PROSITE" id="PS51388"/>
    </source>
</evidence>
<dbReference type="Proteomes" id="UP000750711">
    <property type="component" value="Unassembled WGS sequence"/>
</dbReference>
<accession>A0A9P8RR61</accession>
<dbReference type="AlphaFoldDB" id="A0A9P8RR61"/>
<evidence type="ECO:0000313" key="4">
    <source>
        <dbReference type="Proteomes" id="UP000750711"/>
    </source>
</evidence>
<dbReference type="GO" id="GO:0008017">
    <property type="term" value="F:microtubule binding"/>
    <property type="evidence" value="ECO:0007669"/>
    <property type="project" value="TreeGrafter"/>
</dbReference>
<dbReference type="PANTHER" id="PTHR11566">
    <property type="entry name" value="DYNAMIN"/>
    <property type="match status" value="1"/>
</dbReference>
<comment type="caution">
    <text evidence="3">The sequence shown here is derived from an EMBL/GenBank/DDBJ whole genome shotgun (WGS) entry which is preliminary data.</text>
</comment>
<dbReference type="Pfam" id="PF02212">
    <property type="entry name" value="GED"/>
    <property type="match status" value="1"/>
</dbReference>
<keyword evidence="4" id="KW-1185">Reference proteome</keyword>
<dbReference type="GO" id="GO:0048312">
    <property type="term" value="P:intracellular distribution of mitochondria"/>
    <property type="evidence" value="ECO:0007669"/>
    <property type="project" value="TreeGrafter"/>
</dbReference>
<dbReference type="InterPro" id="IPR003130">
    <property type="entry name" value="GED"/>
</dbReference>
<feature type="domain" description="GED" evidence="2">
    <location>
        <begin position="85"/>
        <end position="175"/>
    </location>
</feature>
<dbReference type="GO" id="GO:0000266">
    <property type="term" value="P:mitochondrial fission"/>
    <property type="evidence" value="ECO:0007669"/>
    <property type="project" value="TreeGrafter"/>
</dbReference>
<dbReference type="GO" id="GO:0006897">
    <property type="term" value="P:endocytosis"/>
    <property type="evidence" value="ECO:0007669"/>
    <property type="project" value="TreeGrafter"/>
</dbReference>
<gene>
    <name evidence="3" type="ORF">GP486_003049</name>
</gene>
<dbReference type="InterPro" id="IPR020850">
    <property type="entry name" value="GED_dom"/>
</dbReference>
<dbReference type="EMBL" id="JAGHQM010000381">
    <property type="protein sequence ID" value="KAH0562253.1"/>
    <property type="molecule type" value="Genomic_DNA"/>
</dbReference>